<organism evidence="2 3">
    <name type="scientific">Mycena maculata</name>
    <dbReference type="NCBI Taxonomy" id="230809"/>
    <lineage>
        <taxon>Eukaryota</taxon>
        <taxon>Fungi</taxon>
        <taxon>Dikarya</taxon>
        <taxon>Basidiomycota</taxon>
        <taxon>Agaricomycotina</taxon>
        <taxon>Agaricomycetes</taxon>
        <taxon>Agaricomycetidae</taxon>
        <taxon>Agaricales</taxon>
        <taxon>Marasmiineae</taxon>
        <taxon>Mycenaceae</taxon>
        <taxon>Mycena</taxon>
    </lineage>
</organism>
<dbReference type="InterPro" id="IPR002575">
    <property type="entry name" value="Aminoglycoside_PTrfase"/>
</dbReference>
<name>A0AAD7INJ8_9AGAR</name>
<dbReference type="InterPro" id="IPR011009">
    <property type="entry name" value="Kinase-like_dom_sf"/>
</dbReference>
<protein>
    <recommendedName>
        <fullName evidence="1">Aminoglycoside phosphotransferase domain-containing protein</fullName>
    </recommendedName>
</protein>
<proteinExistence type="predicted"/>
<dbReference type="Pfam" id="PF01636">
    <property type="entry name" value="APH"/>
    <property type="match status" value="1"/>
</dbReference>
<dbReference type="AlphaFoldDB" id="A0AAD7INJ8"/>
<evidence type="ECO:0000313" key="3">
    <source>
        <dbReference type="Proteomes" id="UP001215280"/>
    </source>
</evidence>
<dbReference type="PANTHER" id="PTHR21310:SF15">
    <property type="entry name" value="AMINOGLYCOSIDE PHOSPHOTRANSFERASE DOMAIN-CONTAINING PROTEIN"/>
    <property type="match status" value="1"/>
</dbReference>
<dbReference type="SUPFAM" id="SSF56112">
    <property type="entry name" value="Protein kinase-like (PK-like)"/>
    <property type="match status" value="1"/>
</dbReference>
<accession>A0AAD7INJ8</accession>
<dbReference type="PANTHER" id="PTHR21310">
    <property type="entry name" value="AMINOGLYCOSIDE PHOSPHOTRANSFERASE-RELATED-RELATED"/>
    <property type="match status" value="1"/>
</dbReference>
<dbReference type="Proteomes" id="UP001215280">
    <property type="component" value="Unassembled WGS sequence"/>
</dbReference>
<feature type="domain" description="Aminoglycoside phosphotransferase" evidence="1">
    <location>
        <begin position="85"/>
        <end position="307"/>
    </location>
</feature>
<gene>
    <name evidence="2" type="ORF">DFH07DRAFT_15113</name>
</gene>
<reference evidence="2" key="1">
    <citation type="submission" date="2023-03" db="EMBL/GenBank/DDBJ databases">
        <title>Massive genome expansion in bonnet fungi (Mycena s.s.) driven by repeated elements and novel gene families across ecological guilds.</title>
        <authorList>
            <consortium name="Lawrence Berkeley National Laboratory"/>
            <person name="Harder C.B."/>
            <person name="Miyauchi S."/>
            <person name="Viragh M."/>
            <person name="Kuo A."/>
            <person name="Thoen E."/>
            <person name="Andreopoulos B."/>
            <person name="Lu D."/>
            <person name="Skrede I."/>
            <person name="Drula E."/>
            <person name="Henrissat B."/>
            <person name="Morin E."/>
            <person name="Kohler A."/>
            <person name="Barry K."/>
            <person name="LaButti K."/>
            <person name="Morin E."/>
            <person name="Salamov A."/>
            <person name="Lipzen A."/>
            <person name="Mereny Z."/>
            <person name="Hegedus B."/>
            <person name="Baldrian P."/>
            <person name="Stursova M."/>
            <person name="Weitz H."/>
            <person name="Taylor A."/>
            <person name="Grigoriev I.V."/>
            <person name="Nagy L.G."/>
            <person name="Martin F."/>
            <person name="Kauserud H."/>
        </authorList>
    </citation>
    <scope>NUCLEOTIDE SEQUENCE</scope>
    <source>
        <strain evidence="2">CBHHK188m</strain>
    </source>
</reference>
<dbReference type="EMBL" id="JARJLG010000101">
    <property type="protein sequence ID" value="KAJ7745870.1"/>
    <property type="molecule type" value="Genomic_DNA"/>
</dbReference>
<comment type="caution">
    <text evidence="2">The sequence shown here is derived from an EMBL/GenBank/DDBJ whole genome shotgun (WGS) entry which is preliminary data.</text>
</comment>
<evidence type="ECO:0000259" key="1">
    <source>
        <dbReference type="Pfam" id="PF01636"/>
    </source>
</evidence>
<evidence type="ECO:0000313" key="2">
    <source>
        <dbReference type="EMBL" id="KAJ7745870.1"/>
    </source>
</evidence>
<dbReference type="InterPro" id="IPR051678">
    <property type="entry name" value="AGP_Transferase"/>
</dbReference>
<keyword evidence="3" id="KW-1185">Reference proteome</keyword>
<sequence>METKMQHPENAAKLDLFLASFDLLALQSQATETMQKKCVGAHLLSFGGFNIVFVLPFDDGTDILARLRIPGNGFDGAGSSVSDSDLEERFSSEVATLRFLKNKTSIPVPQLYHWDCDPTNPIGTRYMLMQRISAPLLTHVWRDVTAAGRAKIATQIANYEAELLDNPFPSIGILVDERGTVGRLGPTCTASFLLRSNRGPFTCSKDFLLALADAHLDLVTKSTAQWTVWRTKWSTVNGGVQALPTDYAAQWFQLLRDAIWKLPDELPFPPPVFRLAHTDFNEGSLLVSSAEDAAIVAVLDWEGAQVLPAWDTRHGCGLSWMDWTMLSETEADGLRMLYYDITTDHDRWPGTSLLHFEGLLSILDSLESIISDRKGLDTMFLAWLNYAERTGEKWCSSELEGFRRLREFIENSQ</sequence>